<name>E6U4Z6_ETHHY</name>
<dbReference type="PANTHER" id="PTHR34374">
    <property type="entry name" value="LARGE RIBOSOMAL RNA SUBUNIT ACCUMULATION PROTEIN YCED HOMOLOG 1, CHLOROPLASTIC"/>
    <property type="match status" value="1"/>
</dbReference>
<keyword evidence="2" id="KW-1185">Reference proteome</keyword>
<dbReference type="KEGG" id="eha:Ethha_1151"/>
<dbReference type="PANTHER" id="PTHR34374:SF1">
    <property type="entry name" value="LARGE RIBOSOMAL RNA SUBUNIT ACCUMULATION PROTEIN YCED HOMOLOG 1, CHLOROPLASTIC"/>
    <property type="match status" value="1"/>
</dbReference>
<gene>
    <name evidence="1" type="ordered locus">Ethha_1151</name>
</gene>
<dbReference type="STRING" id="663278.Ethha_1151"/>
<dbReference type="Proteomes" id="UP000001551">
    <property type="component" value="Chromosome"/>
</dbReference>
<evidence type="ECO:0008006" key="3">
    <source>
        <dbReference type="Google" id="ProtNLM"/>
    </source>
</evidence>
<dbReference type="AlphaFoldDB" id="E6U4Z6"/>
<protein>
    <recommendedName>
        <fullName evidence="3">DUF177 domain-containing protein</fullName>
    </recommendedName>
</protein>
<evidence type="ECO:0000313" key="1">
    <source>
        <dbReference type="EMBL" id="ADU26702.1"/>
    </source>
</evidence>
<evidence type="ECO:0000313" key="2">
    <source>
        <dbReference type="Proteomes" id="UP000001551"/>
    </source>
</evidence>
<proteinExistence type="predicted"/>
<dbReference type="InterPro" id="IPR003772">
    <property type="entry name" value="YceD"/>
</dbReference>
<dbReference type="Pfam" id="PF02620">
    <property type="entry name" value="YceD"/>
    <property type="match status" value="1"/>
</dbReference>
<reference evidence="1 2" key="1">
    <citation type="submission" date="2010-12" db="EMBL/GenBank/DDBJ databases">
        <title>Complete sequence of Ethanoligenens harbinense YUAN-3.</title>
        <authorList>
            <person name="Lucas S."/>
            <person name="Copeland A."/>
            <person name="Lapidus A."/>
            <person name="Cheng J.-F."/>
            <person name="Bruce D."/>
            <person name="Goodwin L."/>
            <person name="Pitluck S."/>
            <person name="Chertkov O."/>
            <person name="Misra M."/>
            <person name="Detter J.C."/>
            <person name="Han C."/>
            <person name="Tapia R."/>
            <person name="Land M."/>
            <person name="Hauser L."/>
            <person name="Jeffries C."/>
            <person name="Kyrpides N."/>
            <person name="Ivanova N."/>
            <person name="Mikhailova N."/>
            <person name="Wang A."/>
            <person name="Mouttaki H."/>
            <person name="He Z."/>
            <person name="Zhou J."/>
            <person name="Hemme C.L."/>
            <person name="Woyke T."/>
        </authorList>
    </citation>
    <scope>NUCLEOTIDE SEQUENCE [LARGE SCALE GENOMIC DNA]</scope>
    <source>
        <strain evidence="2">DSM 18485 / JCM 12961 / CGMCC 1.5033 / YUAN-3</strain>
    </source>
</reference>
<accession>E6U4Z6</accession>
<dbReference type="HOGENOM" id="CLU_100236_1_1_9"/>
<dbReference type="RefSeq" id="WP_013485063.1">
    <property type="nucleotide sequence ID" value="NC_014828.1"/>
</dbReference>
<sequence length="163" mass="17749">MLVNLKDIFVGGAPITIGYAMDLSKEEVPGGGFPFSEPVRVSGRIENRAGVVQLHAAVHAVRHTVCDRCLSPISQPMHVEFENVLVTESQGDDSDELLVCSEQTLDMDALAKTNLFLSLPMKELCRPNCKGICPQCGKNLNDGPCGCKPQGHPAFLKLREFLQ</sequence>
<dbReference type="EMBL" id="CP002400">
    <property type="protein sequence ID" value="ADU26702.1"/>
    <property type="molecule type" value="Genomic_DNA"/>
</dbReference>
<dbReference type="eggNOG" id="COG1399">
    <property type="taxonomic scope" value="Bacteria"/>
</dbReference>
<organism evidence="1 2">
    <name type="scientific">Ethanoligenens harbinense (strain DSM 18485 / JCM 12961 / CGMCC 1.5033 / YUAN-3)</name>
    <dbReference type="NCBI Taxonomy" id="663278"/>
    <lineage>
        <taxon>Bacteria</taxon>
        <taxon>Bacillati</taxon>
        <taxon>Bacillota</taxon>
        <taxon>Clostridia</taxon>
        <taxon>Eubacteriales</taxon>
        <taxon>Oscillospiraceae</taxon>
        <taxon>Ethanoligenens</taxon>
    </lineage>
</organism>